<dbReference type="EMBL" id="BARH01000016">
    <property type="protein sequence ID" value="GAC91667.1"/>
    <property type="molecule type" value="Genomic_DNA"/>
</dbReference>
<accession>R4G6X0</accession>
<organism evidence="1 2">
    <name type="scientific">Anoxybacillus flavithermus NBRC 109594</name>
    <dbReference type="NCBI Taxonomy" id="1315967"/>
    <lineage>
        <taxon>Bacteria</taxon>
        <taxon>Bacillati</taxon>
        <taxon>Bacillota</taxon>
        <taxon>Bacilli</taxon>
        <taxon>Bacillales</taxon>
        <taxon>Anoxybacillaceae</taxon>
        <taxon>Anoxybacillus</taxon>
    </lineage>
</organism>
<reference evidence="2" key="1">
    <citation type="journal article" date="2013" name="Genome">
        <title>Draft Genome Sequence of a Thermophilic Member of the Bacillaceae, Anoxybacillus flavithermus Strain Kn10, Isolated from the Kan-nawa Hot Spring in Japan.</title>
        <authorList>
            <person name="Matsutani M."/>
            <person name="Shirakihara Y."/>
            <person name="Imada K."/>
            <person name="Yakushi T."/>
            <person name="Matsushita K."/>
        </authorList>
    </citation>
    <scope>NUCLEOTIDE SEQUENCE [LARGE SCALE GENOMIC DNA]</scope>
    <source>
        <strain evidence="2">NBRC 109594</strain>
    </source>
</reference>
<evidence type="ECO:0000313" key="2">
    <source>
        <dbReference type="Proteomes" id="UP000013057"/>
    </source>
</evidence>
<comment type="caution">
    <text evidence="1">The sequence shown here is derived from an EMBL/GenBank/DDBJ whole genome shotgun (WGS) entry which is preliminary data.</text>
</comment>
<sequence>MWCHKKAVTASDVVLLLFLKKHVHFFLNYVKIYNRGDS</sequence>
<dbReference type="AlphaFoldDB" id="R4G6X0"/>
<proteinExistence type="predicted"/>
<gene>
    <name evidence="1" type="ORF">KN10_2103</name>
</gene>
<evidence type="ECO:0000313" key="1">
    <source>
        <dbReference type="EMBL" id="GAC91667.1"/>
    </source>
</evidence>
<protein>
    <submittedName>
        <fullName evidence="1">Uncharacterized protein</fullName>
    </submittedName>
</protein>
<dbReference type="Proteomes" id="UP000013057">
    <property type="component" value="Unassembled WGS sequence"/>
</dbReference>
<name>R4G6X0_9BACL</name>